<keyword evidence="3" id="KW-1185">Reference proteome</keyword>
<dbReference type="InterPro" id="IPR036291">
    <property type="entry name" value="NAD(P)-bd_dom_sf"/>
</dbReference>
<proteinExistence type="predicted"/>
<dbReference type="InterPro" id="IPR001509">
    <property type="entry name" value="Epimerase_deHydtase"/>
</dbReference>
<evidence type="ECO:0000313" key="2">
    <source>
        <dbReference type="EMBL" id="MBA2889104.1"/>
    </source>
</evidence>
<dbReference type="InterPro" id="IPR051783">
    <property type="entry name" value="NAD(P)-dependent_oxidoreduct"/>
</dbReference>
<dbReference type="GO" id="GO:0005737">
    <property type="term" value="C:cytoplasm"/>
    <property type="evidence" value="ECO:0007669"/>
    <property type="project" value="TreeGrafter"/>
</dbReference>
<dbReference type="Proteomes" id="UP000530928">
    <property type="component" value="Unassembled WGS sequence"/>
</dbReference>
<dbReference type="PANTHER" id="PTHR48079">
    <property type="entry name" value="PROTEIN YEEZ"/>
    <property type="match status" value="1"/>
</dbReference>
<dbReference type="RefSeq" id="WP_181607931.1">
    <property type="nucleotide sequence ID" value="NZ_BAABAM010000001.1"/>
</dbReference>
<evidence type="ECO:0000259" key="1">
    <source>
        <dbReference type="Pfam" id="PF01370"/>
    </source>
</evidence>
<dbReference type="EMBL" id="JACDUR010000001">
    <property type="protein sequence ID" value="MBA2889104.1"/>
    <property type="molecule type" value="Genomic_DNA"/>
</dbReference>
<gene>
    <name evidence="2" type="ORF">HNR30_000439</name>
</gene>
<feature type="domain" description="NAD-dependent epimerase/dehydratase" evidence="1">
    <location>
        <begin position="5"/>
        <end position="198"/>
    </location>
</feature>
<dbReference type="PANTHER" id="PTHR48079:SF6">
    <property type="entry name" value="NAD(P)-BINDING DOMAIN-CONTAINING PROTEIN-RELATED"/>
    <property type="match status" value="1"/>
</dbReference>
<comment type="caution">
    <text evidence="2">The sequence shown here is derived from an EMBL/GenBank/DDBJ whole genome shotgun (WGS) entry which is preliminary data.</text>
</comment>
<name>A0A7W0HMT2_9ACTN</name>
<sequence>MGKHLVVGAGQVGSHLARTLAGQGHEVVQVSRSGSGPYGVAADASDRARLTELAKGADAVYNCVNPAYHRWLTDWPPMAESFLAAARENDSVLVILGNLYVYGPVDGPMTDDLPLRPSSEKAAVRAKIWNDALASGVRTVEVRGSDYFGPGSTDQGYFGEERFLKPLRERKTIRTVWPLDVPHTFTYLPDVAESLAIAGSDPRAWGRAWHVPSNEPTTFREMGSRMAAVLGLPEPRMSAMPWPMVRMAGLFSPMVGEMKHVRYQFTSPFVMESADFTTTFGLRATPMDEALRRTLGR</sequence>
<accession>A0A7W0HMT2</accession>
<protein>
    <submittedName>
        <fullName evidence="2">Nucleoside-diphosphate-sugar epimerase</fullName>
    </submittedName>
</protein>
<reference evidence="2 3" key="1">
    <citation type="submission" date="2020-07" db="EMBL/GenBank/DDBJ databases">
        <title>Genomic Encyclopedia of Type Strains, Phase IV (KMG-IV): sequencing the most valuable type-strain genomes for metagenomic binning, comparative biology and taxonomic classification.</title>
        <authorList>
            <person name="Goeker M."/>
        </authorList>
    </citation>
    <scope>NUCLEOTIDE SEQUENCE [LARGE SCALE GENOMIC DNA]</scope>
    <source>
        <strain evidence="2 3">DSM 45533</strain>
    </source>
</reference>
<dbReference type="GO" id="GO:0004029">
    <property type="term" value="F:aldehyde dehydrogenase (NAD+) activity"/>
    <property type="evidence" value="ECO:0007669"/>
    <property type="project" value="TreeGrafter"/>
</dbReference>
<organism evidence="2 3">
    <name type="scientific">Nonomuraea soli</name>
    <dbReference type="NCBI Taxonomy" id="1032476"/>
    <lineage>
        <taxon>Bacteria</taxon>
        <taxon>Bacillati</taxon>
        <taxon>Actinomycetota</taxon>
        <taxon>Actinomycetes</taxon>
        <taxon>Streptosporangiales</taxon>
        <taxon>Streptosporangiaceae</taxon>
        <taxon>Nonomuraea</taxon>
    </lineage>
</organism>
<dbReference type="AlphaFoldDB" id="A0A7W0HMT2"/>
<evidence type="ECO:0000313" key="3">
    <source>
        <dbReference type="Proteomes" id="UP000530928"/>
    </source>
</evidence>
<dbReference type="Pfam" id="PF01370">
    <property type="entry name" value="Epimerase"/>
    <property type="match status" value="1"/>
</dbReference>
<dbReference type="Gene3D" id="3.40.50.720">
    <property type="entry name" value="NAD(P)-binding Rossmann-like Domain"/>
    <property type="match status" value="1"/>
</dbReference>
<dbReference type="SUPFAM" id="SSF51735">
    <property type="entry name" value="NAD(P)-binding Rossmann-fold domains"/>
    <property type="match status" value="1"/>
</dbReference>